<gene>
    <name evidence="4" type="ORF">LTR09_002461</name>
</gene>
<proteinExistence type="inferred from homology"/>
<dbReference type="Pfam" id="PF11999">
    <property type="entry name" value="Ice_binding"/>
    <property type="match status" value="1"/>
</dbReference>
<feature type="chain" id="PRO_5042559894" description="Ice-binding protein" evidence="3">
    <location>
        <begin position="21"/>
        <end position="345"/>
    </location>
</feature>
<evidence type="ECO:0000313" key="5">
    <source>
        <dbReference type="Proteomes" id="UP001271007"/>
    </source>
</evidence>
<comment type="similarity">
    <text evidence="1">Belongs to the ice-binding protein family.</text>
</comment>
<accession>A0AAJ0GFW1</accession>
<dbReference type="EMBL" id="JAWDJX010000005">
    <property type="protein sequence ID" value="KAK3056668.1"/>
    <property type="molecule type" value="Genomic_DNA"/>
</dbReference>
<evidence type="ECO:0000256" key="3">
    <source>
        <dbReference type="SAM" id="SignalP"/>
    </source>
</evidence>
<keyword evidence="5" id="KW-1185">Reference proteome</keyword>
<sequence>MRRIIPICYCIVGWAIASHAQIVNLGTAATFGALAPAGVTNTGSTIVNGNVGTTGTSITGFPPGLITGTFEISNDVAAQAQADFNAAYVQGTNLAPTTDQAGLATLSGLNLTAGVYKFDSGITLDGTLTLSGGGDFVFQLTSTLTTMSDSRVVLTNGASACNVYWIIGSAATIGTSTSFAGNVLAYTAITLTTSATVQGGLYAGSAVTLDSNLVNACGAASFVNTTASPTSPATLLPVPSTTATVIASPITFPTSPNAISTTTLTGASPISYHTSRTIAQIIVDSIGHFAKHSTSYCINHSIDHFIDHLAIAIGKYYYYPEIDHHKPGFNCDRHDNLQADRYDQN</sequence>
<evidence type="ECO:0000256" key="2">
    <source>
        <dbReference type="ARBA" id="ARBA00022729"/>
    </source>
</evidence>
<keyword evidence="2 3" id="KW-0732">Signal</keyword>
<reference evidence="4" key="1">
    <citation type="submission" date="2023-04" db="EMBL/GenBank/DDBJ databases">
        <title>Black Yeasts Isolated from many extreme environments.</title>
        <authorList>
            <person name="Coleine C."/>
            <person name="Stajich J.E."/>
            <person name="Selbmann L."/>
        </authorList>
    </citation>
    <scope>NUCLEOTIDE SEQUENCE</scope>
    <source>
        <strain evidence="4">CCFEE 5312</strain>
    </source>
</reference>
<protein>
    <recommendedName>
        <fullName evidence="6">Ice-binding protein</fullName>
    </recommendedName>
</protein>
<feature type="signal peptide" evidence="3">
    <location>
        <begin position="1"/>
        <end position="20"/>
    </location>
</feature>
<dbReference type="AlphaFoldDB" id="A0AAJ0GFW1"/>
<evidence type="ECO:0008006" key="6">
    <source>
        <dbReference type="Google" id="ProtNLM"/>
    </source>
</evidence>
<organism evidence="4 5">
    <name type="scientific">Extremus antarcticus</name>
    <dbReference type="NCBI Taxonomy" id="702011"/>
    <lineage>
        <taxon>Eukaryota</taxon>
        <taxon>Fungi</taxon>
        <taxon>Dikarya</taxon>
        <taxon>Ascomycota</taxon>
        <taxon>Pezizomycotina</taxon>
        <taxon>Dothideomycetes</taxon>
        <taxon>Dothideomycetidae</taxon>
        <taxon>Mycosphaerellales</taxon>
        <taxon>Extremaceae</taxon>
        <taxon>Extremus</taxon>
    </lineage>
</organism>
<evidence type="ECO:0000256" key="1">
    <source>
        <dbReference type="ARBA" id="ARBA00005445"/>
    </source>
</evidence>
<dbReference type="Proteomes" id="UP001271007">
    <property type="component" value="Unassembled WGS sequence"/>
</dbReference>
<name>A0AAJ0GFW1_9PEZI</name>
<dbReference type="InterPro" id="IPR021884">
    <property type="entry name" value="Ice-bd_prot"/>
</dbReference>
<evidence type="ECO:0000313" key="4">
    <source>
        <dbReference type="EMBL" id="KAK3056668.1"/>
    </source>
</evidence>
<comment type="caution">
    <text evidence="4">The sequence shown here is derived from an EMBL/GenBank/DDBJ whole genome shotgun (WGS) entry which is preliminary data.</text>
</comment>